<keyword evidence="3" id="KW-1185">Reference proteome</keyword>
<proteinExistence type="predicted"/>
<protein>
    <submittedName>
        <fullName evidence="2">Uncharacterized protein</fullName>
    </submittedName>
</protein>
<evidence type="ECO:0000313" key="3">
    <source>
        <dbReference type="Proteomes" id="UP000813444"/>
    </source>
</evidence>
<accession>A0A8K0SD65</accession>
<name>A0A8K0SD65_9HYPO</name>
<reference evidence="2" key="1">
    <citation type="journal article" date="2021" name="Nat. Commun.">
        <title>Genetic determinants of endophytism in the Arabidopsis root mycobiome.</title>
        <authorList>
            <person name="Mesny F."/>
            <person name="Miyauchi S."/>
            <person name="Thiergart T."/>
            <person name="Pickel B."/>
            <person name="Atanasova L."/>
            <person name="Karlsson M."/>
            <person name="Huettel B."/>
            <person name="Barry K.W."/>
            <person name="Haridas S."/>
            <person name="Chen C."/>
            <person name="Bauer D."/>
            <person name="Andreopoulos W."/>
            <person name="Pangilinan J."/>
            <person name="LaButti K."/>
            <person name="Riley R."/>
            <person name="Lipzen A."/>
            <person name="Clum A."/>
            <person name="Drula E."/>
            <person name="Henrissat B."/>
            <person name="Kohler A."/>
            <person name="Grigoriev I.V."/>
            <person name="Martin F.M."/>
            <person name="Hacquard S."/>
        </authorList>
    </citation>
    <scope>NUCLEOTIDE SEQUENCE</scope>
    <source>
        <strain evidence="2">MPI-CAGE-CH-0235</strain>
    </source>
</reference>
<dbReference type="EMBL" id="JAGPNK010000036">
    <property type="protein sequence ID" value="KAH7303288.1"/>
    <property type="molecule type" value="Genomic_DNA"/>
</dbReference>
<comment type="caution">
    <text evidence="2">The sequence shown here is derived from an EMBL/GenBank/DDBJ whole genome shotgun (WGS) entry which is preliminary data.</text>
</comment>
<gene>
    <name evidence="2" type="ORF">B0I35DRAFT_415257</name>
</gene>
<evidence type="ECO:0000313" key="2">
    <source>
        <dbReference type="EMBL" id="KAH7303288.1"/>
    </source>
</evidence>
<organism evidence="2 3">
    <name type="scientific">Stachybotrys elegans</name>
    <dbReference type="NCBI Taxonomy" id="80388"/>
    <lineage>
        <taxon>Eukaryota</taxon>
        <taxon>Fungi</taxon>
        <taxon>Dikarya</taxon>
        <taxon>Ascomycota</taxon>
        <taxon>Pezizomycotina</taxon>
        <taxon>Sordariomycetes</taxon>
        <taxon>Hypocreomycetidae</taxon>
        <taxon>Hypocreales</taxon>
        <taxon>Stachybotryaceae</taxon>
        <taxon>Stachybotrys</taxon>
    </lineage>
</organism>
<dbReference type="AlphaFoldDB" id="A0A8K0SD65"/>
<sequence>MASNWANHTAANNALAGNYQFYWKNMDKIRIKIPQNATEFQKQRVQALKDFVRQYLQGKNHKAIRDRLEAKAVHLFSMDTRVPIHLAEAERMFGFTWAGWVVLRIQFGTYNMAWSWTGSQYQAAFPGEDLTKPMPKTKEKLKSLSEDLGEVQARFSAFMDGMQAMSRQSGSRKSGGGQPPAKRQRAEKE</sequence>
<evidence type="ECO:0000256" key="1">
    <source>
        <dbReference type="SAM" id="MobiDB-lite"/>
    </source>
</evidence>
<dbReference type="Proteomes" id="UP000813444">
    <property type="component" value="Unassembled WGS sequence"/>
</dbReference>
<feature type="region of interest" description="Disordered" evidence="1">
    <location>
        <begin position="163"/>
        <end position="189"/>
    </location>
</feature>